<dbReference type="EMBL" id="CAJOBE010019831">
    <property type="protein sequence ID" value="CAF4232048.1"/>
    <property type="molecule type" value="Genomic_DNA"/>
</dbReference>
<protein>
    <recommendedName>
        <fullName evidence="6">DUF952 domain-containing protein</fullName>
    </recommendedName>
</protein>
<evidence type="ECO:0008006" key="6">
    <source>
        <dbReference type="Google" id="ProtNLM"/>
    </source>
</evidence>
<dbReference type="Proteomes" id="UP000663823">
    <property type="component" value="Unassembled WGS sequence"/>
</dbReference>
<comment type="caution">
    <text evidence="2">The sequence shown here is derived from an EMBL/GenBank/DDBJ whole genome shotgun (WGS) entry which is preliminary data.</text>
</comment>
<proteinExistence type="predicted"/>
<dbReference type="Pfam" id="PF06108">
    <property type="entry name" value="DUF952"/>
    <property type="match status" value="1"/>
</dbReference>
<dbReference type="Proteomes" id="UP000663874">
    <property type="component" value="Unassembled WGS sequence"/>
</dbReference>
<evidence type="ECO:0000313" key="5">
    <source>
        <dbReference type="Proteomes" id="UP000663889"/>
    </source>
</evidence>
<dbReference type="SUPFAM" id="SSF56399">
    <property type="entry name" value="ADP-ribosylation"/>
    <property type="match status" value="1"/>
</dbReference>
<dbReference type="Proteomes" id="UP000663889">
    <property type="component" value="Unassembled WGS sequence"/>
</dbReference>
<dbReference type="Gene3D" id="3.20.170.20">
    <property type="entry name" value="Protein of unknown function DUF952"/>
    <property type="match status" value="1"/>
</dbReference>
<dbReference type="OrthoDB" id="3335358at2759"/>
<evidence type="ECO:0000313" key="4">
    <source>
        <dbReference type="EMBL" id="CAF4232048.1"/>
    </source>
</evidence>
<reference evidence="2" key="1">
    <citation type="submission" date="2021-02" db="EMBL/GenBank/DDBJ databases">
        <authorList>
            <person name="Nowell W R."/>
        </authorList>
    </citation>
    <scope>NUCLEOTIDE SEQUENCE</scope>
</reference>
<dbReference type="InterPro" id="IPR009297">
    <property type="entry name" value="DUF952"/>
</dbReference>
<sequence>MSLIYHLVLVKRWQAWPKNTPYLPAEYEKDGFIHCTAGDELLLKVANRFCRQIEGDFVLLVIDTTKLSSPVKWEHYSDEILDSIFPHIYGPIQPDAIVEVHQMQRTADGTFVGWSKS</sequence>
<dbReference type="PANTHER" id="PTHR34129">
    <property type="entry name" value="BLR1139 PROTEIN"/>
    <property type="match status" value="1"/>
</dbReference>
<dbReference type="EMBL" id="CAJNOU010007058">
    <property type="protein sequence ID" value="CAF1517924.1"/>
    <property type="molecule type" value="Genomic_DNA"/>
</dbReference>
<dbReference type="EMBL" id="CAJNOO010005503">
    <property type="protein sequence ID" value="CAF1421191.1"/>
    <property type="molecule type" value="Genomic_DNA"/>
</dbReference>
<dbReference type="AlphaFoldDB" id="A0A815U609"/>
<accession>A0A815U609</accession>
<dbReference type="EMBL" id="CAJOAX010014023">
    <property type="protein sequence ID" value="CAF4138670.1"/>
    <property type="molecule type" value="Genomic_DNA"/>
</dbReference>
<dbReference type="PANTHER" id="PTHR34129:SF1">
    <property type="entry name" value="DUF952 DOMAIN-CONTAINING PROTEIN"/>
    <property type="match status" value="1"/>
</dbReference>
<name>A0A815U609_9BILA</name>
<evidence type="ECO:0000313" key="2">
    <source>
        <dbReference type="EMBL" id="CAF1517924.1"/>
    </source>
</evidence>
<evidence type="ECO:0000313" key="3">
    <source>
        <dbReference type="EMBL" id="CAF4138670.1"/>
    </source>
</evidence>
<evidence type="ECO:0000313" key="1">
    <source>
        <dbReference type="EMBL" id="CAF1421191.1"/>
    </source>
</evidence>
<organism evidence="2 5">
    <name type="scientific">Rotaria sordida</name>
    <dbReference type="NCBI Taxonomy" id="392033"/>
    <lineage>
        <taxon>Eukaryota</taxon>
        <taxon>Metazoa</taxon>
        <taxon>Spiralia</taxon>
        <taxon>Gnathifera</taxon>
        <taxon>Rotifera</taxon>
        <taxon>Eurotatoria</taxon>
        <taxon>Bdelloidea</taxon>
        <taxon>Philodinida</taxon>
        <taxon>Philodinidae</taxon>
        <taxon>Rotaria</taxon>
    </lineage>
</organism>
<dbReference type="Proteomes" id="UP000663882">
    <property type="component" value="Unassembled WGS sequence"/>
</dbReference>
<gene>
    <name evidence="4" type="ORF">FNK824_LOCUS37762</name>
    <name evidence="3" type="ORF">OTI717_LOCUS35623</name>
    <name evidence="1" type="ORF">RFH988_LOCUS35588</name>
    <name evidence="2" type="ORF">SEV965_LOCUS36881</name>
</gene>